<evidence type="ECO:0000313" key="2">
    <source>
        <dbReference type="Proteomes" id="UP001156903"/>
    </source>
</evidence>
<name>A0ABQ6CAQ0_9BURK</name>
<protein>
    <submittedName>
        <fullName evidence="1">Uncharacterized protein</fullName>
    </submittedName>
</protein>
<gene>
    <name evidence="1" type="ORF">GCM10007935_41770</name>
</gene>
<keyword evidence="2" id="KW-1185">Reference proteome</keyword>
<accession>A0ABQ6CAQ0</accession>
<dbReference type="RefSeq" id="WP_284309412.1">
    <property type="nucleotide sequence ID" value="NZ_BSPB01000077.1"/>
</dbReference>
<comment type="caution">
    <text evidence="1">The sequence shown here is derived from an EMBL/GenBank/DDBJ whole genome shotgun (WGS) entry which is preliminary data.</text>
</comment>
<organism evidence="1 2">
    <name type="scientific">Hydrogenophaga electricum</name>
    <dbReference type="NCBI Taxonomy" id="1230953"/>
    <lineage>
        <taxon>Bacteria</taxon>
        <taxon>Pseudomonadati</taxon>
        <taxon>Pseudomonadota</taxon>
        <taxon>Betaproteobacteria</taxon>
        <taxon>Burkholderiales</taxon>
        <taxon>Comamonadaceae</taxon>
        <taxon>Hydrogenophaga</taxon>
    </lineage>
</organism>
<dbReference type="EMBL" id="BSPB01000077">
    <property type="protein sequence ID" value="GLS16733.1"/>
    <property type="molecule type" value="Genomic_DNA"/>
</dbReference>
<sequence length="252" mass="27883">MNRSLLHHLPDIAAFAHRHARDLMTQLEDAHTEAADWPNSARVHLLRGDTLSAMLGLLGGRGSQAPLRAGIPLVWLAQTLPPAVESAASPLGFVLHRARALAELTVNLFVARELLAQQGALVIPIDTDPEQCIARLMNTVFGHVRSLTHPRSREHVYITGPGAAEIDIRHTSPNLWNDLAHTFTRPRQPVLVAPADPDWAACAAGLDRRWILVQPDAMDFALLREYLIAHRVEQDGARWCVHETARCWTVPS</sequence>
<proteinExistence type="predicted"/>
<dbReference type="Proteomes" id="UP001156903">
    <property type="component" value="Unassembled WGS sequence"/>
</dbReference>
<evidence type="ECO:0000313" key="1">
    <source>
        <dbReference type="EMBL" id="GLS16733.1"/>
    </source>
</evidence>
<reference evidence="2" key="1">
    <citation type="journal article" date="2019" name="Int. J. Syst. Evol. Microbiol.">
        <title>The Global Catalogue of Microorganisms (GCM) 10K type strain sequencing project: providing services to taxonomists for standard genome sequencing and annotation.</title>
        <authorList>
            <consortium name="The Broad Institute Genomics Platform"/>
            <consortium name="The Broad Institute Genome Sequencing Center for Infectious Disease"/>
            <person name="Wu L."/>
            <person name="Ma J."/>
        </authorList>
    </citation>
    <scope>NUCLEOTIDE SEQUENCE [LARGE SCALE GENOMIC DNA]</scope>
    <source>
        <strain evidence="2">NBRC 109341</strain>
    </source>
</reference>